<feature type="binding site" evidence="11">
    <location>
        <position position="152"/>
    </location>
    <ligand>
        <name>Mg(2+)</name>
        <dbReference type="ChEBI" id="CHEBI:18420"/>
        <label>1</label>
    </ligand>
</feature>
<comment type="function">
    <text evidence="11">Structure-specific nuclease with 5'-flap endonuclease and 5'-3' exonuclease activities involved in DNA replication and repair. During DNA replication, cleaves the 5'-overhanging flap structure that is generated by displacement synthesis when DNA polymerase encounters the 5'-end of a downstream Okazaki fragment. Binds the unpaired 3'-DNA end and kinks the DNA to facilitate 5' cleavage specificity. Cleaves one nucleotide into the double-stranded DNA from the junction in flap DNA, leaving a nick for ligation. Also involved in the base excision repair (BER) pathway. Acts as a genome stabilization factor that prevents flaps from equilibrating into structurs that lead to duplications and deletions. Also possesses 5'-3' exonuclease activity on nicked or gapped double-stranded DNA.</text>
</comment>
<dbReference type="NCBIfam" id="TIGR03674">
    <property type="entry name" value="fen_arch"/>
    <property type="match status" value="1"/>
</dbReference>
<keyword evidence="4 11" id="KW-0255">Endonuclease</keyword>
<evidence type="ECO:0000259" key="12">
    <source>
        <dbReference type="SMART" id="SM00475"/>
    </source>
</evidence>
<evidence type="ECO:0000256" key="5">
    <source>
        <dbReference type="ARBA" id="ARBA00022763"/>
    </source>
</evidence>
<feature type="binding site" evidence="11">
    <location>
        <position position="154"/>
    </location>
    <ligand>
        <name>Mg(2+)</name>
        <dbReference type="ChEBI" id="CHEBI:18420"/>
        <label>1</label>
    </ligand>
</feature>
<evidence type="ECO:0000256" key="1">
    <source>
        <dbReference type="ARBA" id="ARBA00022705"/>
    </source>
</evidence>
<name>A0A7C3EVS8_9CREN</name>
<dbReference type="PROSITE" id="PS00841">
    <property type="entry name" value="XPG_1"/>
    <property type="match status" value="1"/>
</dbReference>
<keyword evidence="2 11" id="KW-0540">Nuclease</keyword>
<dbReference type="InterPro" id="IPR006084">
    <property type="entry name" value="XPG/Rad2"/>
</dbReference>
<comment type="similarity">
    <text evidence="11">Belongs to the XPG/RAD2 endonuclease family. FEN1 subfamily.</text>
</comment>
<dbReference type="CDD" id="cd09867">
    <property type="entry name" value="PIN_FEN1"/>
    <property type="match status" value="1"/>
</dbReference>
<feature type="domain" description="XPG-I" evidence="13">
    <location>
        <begin position="140"/>
        <end position="221"/>
    </location>
</feature>
<feature type="binding site" evidence="11">
    <location>
        <position position="173"/>
    </location>
    <ligand>
        <name>Mg(2+)</name>
        <dbReference type="ChEBI" id="CHEBI:18420"/>
        <label>2</label>
    </ligand>
</feature>
<dbReference type="CDD" id="cd09903">
    <property type="entry name" value="H3TH_FEN1-Arc"/>
    <property type="match status" value="1"/>
</dbReference>
<dbReference type="InterPro" id="IPR006085">
    <property type="entry name" value="XPG_DNA_repair_N"/>
</dbReference>
<dbReference type="FunFam" id="3.40.50.1010:FF:000016">
    <property type="entry name" value="Flap endonuclease 1"/>
    <property type="match status" value="1"/>
</dbReference>
<dbReference type="SMART" id="SM00279">
    <property type="entry name" value="HhH2"/>
    <property type="match status" value="1"/>
</dbReference>
<sequence length="345" mass="38069">MGVNLRDLISPSPITLEGLRGRVIAIDAYNALYQFLAIIRQPDGSPLMDSRGRVTSHLSGAFYRTANLLEAGIRPVFVFDGKPPEMKAEESRRRASVKEKAMVEYKEALERGEIAEAKKYAAMTSKLTKDMVASVKGLLEAMGVPWIQAPSEGEAQASYMTRKGDAWATVSQDYDSLLFGAPRLVRNLTISGRRKLPGKPVYVEVEPEIVKLEDTLSQLGITMAQLIDLGILLGTDFNPDGFKGIGPKRALKIMKEFGSIEAAVEGGAIQADERLDLKAIKEIFLNPTTTPDYRLEWGEVRGEDVVKILCGEYEFSKERVGAALERIQRSSGEAARQPSLEKWFG</sequence>
<comment type="function">
    <text evidence="10">Structure-specific nuclease with 5'-flap endonuclease and 5'-3' exonuclease activities involved in DNA replication and repair. During DNA replication, cleaves the 5'-overhanging flap structure that is generated by displacement synthesis when DNA polymerase encounters the 5'-end of a downstream Okazaki fragment. Binds the unpaired 3'-DNA end and kinks the DNA to facilitate 5' cleavage specificity. Cleaves one nucleotide into the double-stranded DNA from the junction in flap DNA, leaving a nick for ligation. Also involved in the base excision repair (BER) pathway. Acts as a genome stabilization factor that prevents flaps from equilibrating into structures that lead to duplications and deletions. Also possesses 5'-3' exonuclease activity on nicked or gapped double-stranded DNA.</text>
</comment>
<evidence type="ECO:0000256" key="6">
    <source>
        <dbReference type="ARBA" id="ARBA00022801"/>
    </source>
</evidence>
<evidence type="ECO:0000256" key="10">
    <source>
        <dbReference type="ARBA" id="ARBA00024702"/>
    </source>
</evidence>
<feature type="domain" description="XPG N-terminal" evidence="14">
    <location>
        <begin position="1"/>
        <end position="101"/>
    </location>
</feature>
<evidence type="ECO:0000256" key="9">
    <source>
        <dbReference type="ARBA" id="ARBA00023204"/>
    </source>
</evidence>
<evidence type="ECO:0000256" key="3">
    <source>
        <dbReference type="ARBA" id="ARBA00022723"/>
    </source>
</evidence>
<feature type="binding site" evidence="11">
    <location>
        <position position="80"/>
    </location>
    <ligand>
        <name>Mg(2+)</name>
        <dbReference type="ChEBI" id="CHEBI:18420"/>
        <label>1</label>
    </ligand>
</feature>
<organism evidence="15">
    <name type="scientific">Candidatus Methanomethylicus mesodigestus</name>
    <dbReference type="NCBI Taxonomy" id="1867258"/>
    <lineage>
        <taxon>Archaea</taxon>
        <taxon>Thermoproteota</taxon>
        <taxon>Methanosuratincolia</taxon>
        <taxon>Candidatus Methanomethylicales</taxon>
        <taxon>Candidatus Methanomethylicaceae</taxon>
        <taxon>Candidatus Methanomethylicus</taxon>
    </lineage>
</organism>
<dbReference type="GO" id="GO:0003677">
    <property type="term" value="F:DNA binding"/>
    <property type="evidence" value="ECO:0007669"/>
    <property type="project" value="UniProtKB-UniRule"/>
</dbReference>
<accession>A0A7C3EVS8</accession>
<dbReference type="InterPro" id="IPR006086">
    <property type="entry name" value="XPG-I_dom"/>
</dbReference>
<dbReference type="GO" id="GO:0017108">
    <property type="term" value="F:5'-flap endonuclease activity"/>
    <property type="evidence" value="ECO:0007669"/>
    <property type="project" value="UniProtKB-UniRule"/>
</dbReference>
<dbReference type="GO" id="GO:0000287">
    <property type="term" value="F:magnesium ion binding"/>
    <property type="evidence" value="ECO:0007669"/>
    <property type="project" value="UniProtKB-UniRule"/>
</dbReference>
<feature type="region of interest" description="Interaction with PCNA" evidence="11">
    <location>
        <begin position="336"/>
        <end position="344"/>
    </location>
</feature>
<dbReference type="InterPro" id="IPR008918">
    <property type="entry name" value="HhH2"/>
</dbReference>
<dbReference type="EC" id="3.1.-.-" evidence="11"/>
<dbReference type="EMBL" id="DSTX01000002">
    <property type="protein sequence ID" value="HFK19983.1"/>
    <property type="molecule type" value="Genomic_DNA"/>
</dbReference>
<evidence type="ECO:0000256" key="11">
    <source>
        <dbReference type="HAMAP-Rule" id="MF_00614"/>
    </source>
</evidence>
<dbReference type="InterPro" id="IPR019974">
    <property type="entry name" value="XPG_CS"/>
</dbReference>
<feature type="binding site" evidence="11">
    <location>
        <position position="236"/>
    </location>
    <ligand>
        <name>Mg(2+)</name>
        <dbReference type="ChEBI" id="CHEBI:18420"/>
        <label>2</label>
    </ligand>
</feature>
<dbReference type="Pfam" id="PF00752">
    <property type="entry name" value="XPG_N"/>
    <property type="match status" value="1"/>
</dbReference>
<evidence type="ECO:0000313" key="15">
    <source>
        <dbReference type="EMBL" id="HFK19983.1"/>
    </source>
</evidence>
<keyword evidence="3 11" id="KW-0479">Metal-binding</keyword>
<evidence type="ECO:0000256" key="4">
    <source>
        <dbReference type="ARBA" id="ARBA00022759"/>
    </source>
</evidence>
<dbReference type="Gene3D" id="1.10.150.20">
    <property type="entry name" value="5' to 3' exonuclease, C-terminal subdomain"/>
    <property type="match status" value="1"/>
</dbReference>
<keyword evidence="1 11" id="KW-0235">DNA replication</keyword>
<feature type="domain" description="5'-3' exonuclease" evidence="12">
    <location>
        <begin position="21"/>
        <end position="296"/>
    </location>
</feature>
<dbReference type="PANTHER" id="PTHR11081">
    <property type="entry name" value="FLAP ENDONUCLEASE FAMILY MEMBER"/>
    <property type="match status" value="1"/>
</dbReference>
<dbReference type="HAMAP" id="MF_00614">
    <property type="entry name" value="Fen"/>
    <property type="match status" value="1"/>
</dbReference>
<feature type="binding site" evidence="11">
    <location>
        <position position="27"/>
    </location>
    <ligand>
        <name>Mg(2+)</name>
        <dbReference type="ChEBI" id="CHEBI:18420"/>
        <label>1</label>
    </ligand>
</feature>
<dbReference type="InterPro" id="IPR036279">
    <property type="entry name" value="5-3_exonuclease_C_sf"/>
</dbReference>
<dbReference type="SMART" id="SM00475">
    <property type="entry name" value="53EXOc"/>
    <property type="match status" value="1"/>
</dbReference>
<dbReference type="GO" id="GO:0008409">
    <property type="term" value="F:5'-3' exonuclease activity"/>
    <property type="evidence" value="ECO:0007669"/>
    <property type="project" value="UniProtKB-UniRule"/>
</dbReference>
<proteinExistence type="inferred from homology"/>
<dbReference type="PANTHER" id="PTHR11081:SF9">
    <property type="entry name" value="FLAP ENDONUCLEASE 1"/>
    <property type="match status" value="1"/>
</dbReference>
<dbReference type="AlphaFoldDB" id="A0A7C3EVS8"/>
<evidence type="ECO:0000259" key="13">
    <source>
        <dbReference type="SMART" id="SM00484"/>
    </source>
</evidence>
<keyword evidence="6 11" id="KW-0378">Hydrolase</keyword>
<protein>
    <recommendedName>
        <fullName evidence="11">Flap endonuclease 1</fullName>
        <shortName evidence="11">FEN-1</shortName>
        <ecNumber evidence="11">3.1.-.-</ecNumber>
    </recommendedName>
    <alternativeName>
        <fullName evidence="11">Flap structure-specific endonuclease 1</fullName>
    </alternativeName>
</protein>
<dbReference type="SUPFAM" id="SSF47807">
    <property type="entry name" value="5' to 3' exonuclease, C-terminal subdomain"/>
    <property type="match status" value="1"/>
</dbReference>
<evidence type="ECO:0000256" key="7">
    <source>
        <dbReference type="ARBA" id="ARBA00022839"/>
    </source>
</evidence>
<keyword evidence="9 11" id="KW-0234">DNA repair</keyword>
<dbReference type="Gene3D" id="3.40.50.1010">
    <property type="entry name" value="5'-nuclease"/>
    <property type="match status" value="1"/>
</dbReference>
<dbReference type="InterPro" id="IPR023426">
    <property type="entry name" value="Flap_endonuc"/>
</dbReference>
<keyword evidence="7 11" id="KW-0269">Exonuclease</keyword>
<feature type="region of interest" description="N-domain" evidence="11">
    <location>
        <begin position="1"/>
        <end position="98"/>
    </location>
</feature>
<comment type="caution">
    <text evidence="11">Lacks conserved residue(s) required for the propagation of feature annotation.</text>
</comment>
<gene>
    <name evidence="11" type="primary">fen</name>
    <name evidence="15" type="ORF">ENS19_01735</name>
</gene>
<comment type="cofactor">
    <cofactor evidence="11">
        <name>Mg(2+)</name>
        <dbReference type="ChEBI" id="CHEBI:18420"/>
    </cofactor>
    <text evidence="11">Binds 2 magnesium ions per subunit. They probably participate in the reaction catalyzed by the enzyme. May bind an additional third magnesium ion after substrate binding.</text>
</comment>
<dbReference type="InterPro" id="IPR019973">
    <property type="entry name" value="Flap_endonuc_arc"/>
</dbReference>
<dbReference type="PRINTS" id="PR00853">
    <property type="entry name" value="XPGRADSUPER"/>
</dbReference>
<dbReference type="SMART" id="SM00485">
    <property type="entry name" value="XPGN"/>
    <property type="match status" value="1"/>
</dbReference>
<keyword evidence="8 11" id="KW-0460">Magnesium</keyword>
<dbReference type="InterPro" id="IPR029060">
    <property type="entry name" value="PIN-like_dom_sf"/>
</dbReference>
<comment type="subunit">
    <text evidence="11">Interacts with PCNA. PCNA stimulates the nuclease activity without altering cleavage specificity.</text>
</comment>
<dbReference type="SUPFAM" id="SSF88723">
    <property type="entry name" value="PIN domain-like"/>
    <property type="match status" value="1"/>
</dbReference>
<evidence type="ECO:0000259" key="14">
    <source>
        <dbReference type="SMART" id="SM00485"/>
    </source>
</evidence>
<dbReference type="Pfam" id="PF00867">
    <property type="entry name" value="XPG_I"/>
    <property type="match status" value="1"/>
</dbReference>
<keyword evidence="5 11" id="KW-0227">DNA damage</keyword>
<evidence type="ECO:0000256" key="8">
    <source>
        <dbReference type="ARBA" id="ARBA00022842"/>
    </source>
</evidence>
<comment type="caution">
    <text evidence="15">The sequence shown here is derived from an EMBL/GenBank/DDBJ whole genome shotgun (WGS) entry which is preliminary data.</text>
</comment>
<dbReference type="InterPro" id="IPR002421">
    <property type="entry name" value="5-3_exonuclease"/>
</dbReference>
<feature type="binding site" evidence="11">
    <location>
        <position position="175"/>
    </location>
    <ligand>
        <name>Mg(2+)</name>
        <dbReference type="ChEBI" id="CHEBI:18420"/>
        <label>2</label>
    </ligand>
</feature>
<dbReference type="GO" id="GO:0043137">
    <property type="term" value="P:DNA replication, removal of RNA primer"/>
    <property type="evidence" value="ECO:0007669"/>
    <property type="project" value="UniProtKB-UniRule"/>
</dbReference>
<dbReference type="GO" id="GO:0006281">
    <property type="term" value="P:DNA repair"/>
    <property type="evidence" value="ECO:0007669"/>
    <property type="project" value="UniProtKB-UniRule"/>
</dbReference>
<reference evidence="15" key="1">
    <citation type="journal article" date="2020" name="mSystems">
        <title>Genome- and Community-Level Interaction Insights into Carbon Utilization and Element Cycling Functions of Hydrothermarchaeota in Hydrothermal Sediment.</title>
        <authorList>
            <person name="Zhou Z."/>
            <person name="Liu Y."/>
            <person name="Xu W."/>
            <person name="Pan J."/>
            <person name="Luo Z.H."/>
            <person name="Li M."/>
        </authorList>
    </citation>
    <scope>NUCLEOTIDE SEQUENCE [LARGE SCALE GENOMIC DNA]</scope>
    <source>
        <strain evidence="15">SpSt-468</strain>
    </source>
</reference>
<dbReference type="SMART" id="SM00484">
    <property type="entry name" value="XPGI"/>
    <property type="match status" value="1"/>
</dbReference>
<evidence type="ECO:0000256" key="2">
    <source>
        <dbReference type="ARBA" id="ARBA00022722"/>
    </source>
</evidence>